<proteinExistence type="predicted"/>
<dbReference type="Gene3D" id="3.40.50.1110">
    <property type="entry name" value="SGNH hydrolase"/>
    <property type="match status" value="1"/>
</dbReference>
<name>A0AAW6TZM6_9BACT</name>
<dbReference type="RefSeq" id="WP_349244407.1">
    <property type="nucleotide sequence ID" value="NZ_JASCXX010000008.1"/>
</dbReference>
<keyword evidence="1" id="KW-0732">Signal</keyword>
<dbReference type="PANTHER" id="PTHR30383:SF5">
    <property type="entry name" value="SGNH HYDROLASE-TYPE ESTERASE DOMAIN-CONTAINING PROTEIN"/>
    <property type="match status" value="1"/>
</dbReference>
<evidence type="ECO:0000259" key="2">
    <source>
        <dbReference type="Pfam" id="PF13472"/>
    </source>
</evidence>
<dbReference type="AlphaFoldDB" id="A0AAW6TZM6"/>
<dbReference type="EMBL" id="JASCXX010000008">
    <property type="protein sequence ID" value="MDI6448998.1"/>
    <property type="molecule type" value="Genomic_DNA"/>
</dbReference>
<dbReference type="InterPro" id="IPR051532">
    <property type="entry name" value="Ester_Hydrolysis_Enzymes"/>
</dbReference>
<reference evidence="3" key="1">
    <citation type="submission" date="2023-05" db="EMBL/GenBank/DDBJ databases">
        <title>Anaerotaeda fermentans gen. nov., sp. nov., a novel anaerobic planctomycete of the new family within the order Sedimentisphaerales isolated from Taman Peninsula, Russia.</title>
        <authorList>
            <person name="Khomyakova M.A."/>
            <person name="Merkel A.Y."/>
            <person name="Slobodkin A.I."/>
        </authorList>
    </citation>
    <scope>NUCLEOTIDE SEQUENCE</scope>
    <source>
        <strain evidence="3">M17dextr</strain>
    </source>
</reference>
<dbReference type="Proteomes" id="UP001431776">
    <property type="component" value="Unassembled WGS sequence"/>
</dbReference>
<evidence type="ECO:0000313" key="3">
    <source>
        <dbReference type="EMBL" id="MDI6448998.1"/>
    </source>
</evidence>
<dbReference type="GO" id="GO:0004622">
    <property type="term" value="F:phosphatidylcholine lysophospholipase activity"/>
    <property type="evidence" value="ECO:0007669"/>
    <property type="project" value="TreeGrafter"/>
</dbReference>
<dbReference type="SUPFAM" id="SSF52266">
    <property type="entry name" value="SGNH hydrolase"/>
    <property type="match status" value="1"/>
</dbReference>
<dbReference type="InterPro" id="IPR013830">
    <property type="entry name" value="SGNH_hydro"/>
</dbReference>
<evidence type="ECO:0000313" key="4">
    <source>
        <dbReference type="Proteomes" id="UP001431776"/>
    </source>
</evidence>
<dbReference type="EC" id="3.1.-.-" evidence="3"/>
<feature type="signal peptide" evidence="1">
    <location>
        <begin position="1"/>
        <end position="17"/>
    </location>
</feature>
<dbReference type="PANTHER" id="PTHR30383">
    <property type="entry name" value="THIOESTERASE 1/PROTEASE 1/LYSOPHOSPHOLIPASE L1"/>
    <property type="match status" value="1"/>
</dbReference>
<keyword evidence="3" id="KW-0378">Hydrolase</keyword>
<comment type="caution">
    <text evidence="3">The sequence shown here is derived from an EMBL/GenBank/DDBJ whole genome shotgun (WGS) entry which is preliminary data.</text>
</comment>
<evidence type="ECO:0000256" key="1">
    <source>
        <dbReference type="SAM" id="SignalP"/>
    </source>
</evidence>
<sequence length="430" mass="47216">MVSLLALIVVSVSPLLAQEYEPLPADPYFAAYKPLKAPPVEGLLLKPGDRLAICGDSITEQKMYSRIMETYLTVCVPQLEVTVRQFGWSGEKAPGFLARMANDVLRFDPTIATTCYAMNDHNYQPYKDEFGQIYRDASLAIIRAFKERGVRVIQGSAGTVGKMPSWVQRALGTVDDLNRSLLEFRNIDVRLAEQEQVGFADVFVPMLVQGVEAKRRCGDDYMIAGKDGVHPGWAGHLMMAYAFLKAMGLDGQIGTITVDMLNGQATASEGHRVLSAEPGRVKIESNRYPFCATGPADVDSSIRSGMTLVPFNEDLNRFTLIVRNPPAGGCRITWGEASKSYTAAQLKTGVNLAADFEVNPFSEAFHRVDEAVAAKQGYETRQIKTLFHGPEGRADMDMTAALTEKTRAPLAEAVATAFVPVRHTIRIEAR</sequence>
<organism evidence="3 4">
    <name type="scientific">Anaerobaca lacustris</name>
    <dbReference type="NCBI Taxonomy" id="3044600"/>
    <lineage>
        <taxon>Bacteria</taxon>
        <taxon>Pseudomonadati</taxon>
        <taxon>Planctomycetota</taxon>
        <taxon>Phycisphaerae</taxon>
        <taxon>Sedimentisphaerales</taxon>
        <taxon>Anaerobacaceae</taxon>
        <taxon>Anaerobaca</taxon>
    </lineage>
</organism>
<feature type="chain" id="PRO_5043868563" evidence="1">
    <location>
        <begin position="18"/>
        <end position="430"/>
    </location>
</feature>
<keyword evidence="4" id="KW-1185">Reference proteome</keyword>
<accession>A0AAW6TZM6</accession>
<gene>
    <name evidence="3" type="ORF">QJ522_08085</name>
</gene>
<protein>
    <submittedName>
        <fullName evidence="3">SGNH/GDSL hydrolase family protein</fullName>
        <ecNumber evidence="3">3.1.-.-</ecNumber>
    </submittedName>
</protein>
<dbReference type="InterPro" id="IPR036514">
    <property type="entry name" value="SGNH_hydro_sf"/>
</dbReference>
<dbReference type="CDD" id="cd01834">
    <property type="entry name" value="SGNH_hydrolase_like_2"/>
    <property type="match status" value="1"/>
</dbReference>
<dbReference type="Pfam" id="PF13472">
    <property type="entry name" value="Lipase_GDSL_2"/>
    <property type="match status" value="1"/>
</dbReference>
<feature type="domain" description="SGNH hydrolase-type esterase" evidence="2">
    <location>
        <begin position="55"/>
        <end position="236"/>
    </location>
</feature>